<organism evidence="9 10">
    <name type="scientific">Penstemon davidsonii</name>
    <dbReference type="NCBI Taxonomy" id="160366"/>
    <lineage>
        <taxon>Eukaryota</taxon>
        <taxon>Viridiplantae</taxon>
        <taxon>Streptophyta</taxon>
        <taxon>Embryophyta</taxon>
        <taxon>Tracheophyta</taxon>
        <taxon>Spermatophyta</taxon>
        <taxon>Magnoliopsida</taxon>
        <taxon>eudicotyledons</taxon>
        <taxon>Gunneridae</taxon>
        <taxon>Pentapetalae</taxon>
        <taxon>asterids</taxon>
        <taxon>lamiids</taxon>
        <taxon>Lamiales</taxon>
        <taxon>Plantaginaceae</taxon>
        <taxon>Cheloneae</taxon>
        <taxon>Penstemon</taxon>
    </lineage>
</organism>
<feature type="transmembrane region" description="Helical" evidence="6">
    <location>
        <begin position="510"/>
        <end position="531"/>
    </location>
</feature>
<reference evidence="9 10" key="1">
    <citation type="journal article" date="2023" name="bioRxiv">
        <title>Genome report: Whole genome sequence and annotation of Penstemon davidsonii.</title>
        <authorList>
            <person name="Ostevik K.L."/>
            <person name="Alabady M."/>
            <person name="Zhang M."/>
            <person name="Rausher M.D."/>
        </authorList>
    </citation>
    <scope>NUCLEOTIDE SEQUENCE [LARGE SCALE GENOMIC DNA]</scope>
    <source>
        <strain evidence="9">DNT005</strain>
        <tissue evidence="9">Whole leaf</tissue>
    </source>
</reference>
<evidence type="ECO:0000313" key="10">
    <source>
        <dbReference type="Proteomes" id="UP001291926"/>
    </source>
</evidence>
<evidence type="ECO:0000259" key="7">
    <source>
        <dbReference type="Pfam" id="PF06813"/>
    </source>
</evidence>
<feature type="transmembrane region" description="Helical" evidence="6">
    <location>
        <begin position="432"/>
        <end position="451"/>
    </location>
</feature>
<keyword evidence="10" id="KW-1185">Reference proteome</keyword>
<evidence type="ECO:0000256" key="4">
    <source>
        <dbReference type="ARBA" id="ARBA00023136"/>
    </source>
</evidence>
<feature type="domain" description="NFD4 C-terminal" evidence="8">
    <location>
        <begin position="337"/>
        <end position="536"/>
    </location>
</feature>
<evidence type="ECO:0000256" key="5">
    <source>
        <dbReference type="ARBA" id="ARBA00044504"/>
    </source>
</evidence>
<dbReference type="InterPro" id="IPR010658">
    <property type="entry name" value="Nodulin-like"/>
</dbReference>
<comment type="caution">
    <text evidence="9">The sequence shown here is derived from an EMBL/GenBank/DDBJ whole genome shotgun (WGS) entry which is preliminary data.</text>
</comment>
<comment type="subcellular location">
    <subcellularLocation>
        <location evidence="1">Membrane</location>
        <topology evidence="1">Multi-pass membrane protein</topology>
    </subcellularLocation>
</comment>
<dbReference type="Gene3D" id="1.20.1250.20">
    <property type="entry name" value="MFS general substrate transporter like domains"/>
    <property type="match status" value="2"/>
</dbReference>
<feature type="transmembrane region" description="Helical" evidence="6">
    <location>
        <begin position="107"/>
        <end position="129"/>
    </location>
</feature>
<dbReference type="InterPro" id="IPR036259">
    <property type="entry name" value="MFS_trans_sf"/>
</dbReference>
<keyword evidence="4 6" id="KW-0472">Membrane</keyword>
<dbReference type="PANTHER" id="PTHR21576:SF97">
    <property type="entry name" value="MAJOR FACILITATOR SUPERFAMILY PROTEIN"/>
    <property type="match status" value="1"/>
</dbReference>
<dbReference type="SUPFAM" id="SSF103473">
    <property type="entry name" value="MFS general substrate transporter"/>
    <property type="match status" value="2"/>
</dbReference>
<dbReference type="EMBL" id="JAYDYQ010002533">
    <property type="protein sequence ID" value="KAK4485802.1"/>
    <property type="molecule type" value="Genomic_DNA"/>
</dbReference>
<feature type="transmembrane region" description="Helical" evidence="6">
    <location>
        <begin position="212"/>
        <end position="232"/>
    </location>
</feature>
<evidence type="ECO:0000256" key="3">
    <source>
        <dbReference type="ARBA" id="ARBA00022989"/>
    </source>
</evidence>
<evidence type="ECO:0008006" key="11">
    <source>
        <dbReference type="Google" id="ProtNLM"/>
    </source>
</evidence>
<evidence type="ECO:0000256" key="2">
    <source>
        <dbReference type="ARBA" id="ARBA00022692"/>
    </source>
</evidence>
<feature type="domain" description="Nodulin-like" evidence="7">
    <location>
        <begin position="11"/>
        <end position="258"/>
    </location>
</feature>
<evidence type="ECO:0000313" key="9">
    <source>
        <dbReference type="EMBL" id="KAK4485802.1"/>
    </source>
</evidence>
<keyword evidence="2 6" id="KW-0812">Transmembrane</keyword>
<feature type="transmembrane region" description="Helical" evidence="6">
    <location>
        <begin position="374"/>
        <end position="395"/>
    </location>
</feature>
<dbReference type="PANTHER" id="PTHR21576">
    <property type="entry name" value="UNCHARACTERIZED NODULIN-LIKE PROTEIN"/>
    <property type="match status" value="1"/>
</dbReference>
<accession>A0ABR0D998</accession>
<keyword evidence="3 6" id="KW-1133">Transmembrane helix</keyword>
<feature type="transmembrane region" description="Helical" evidence="6">
    <location>
        <begin position="141"/>
        <end position="164"/>
    </location>
</feature>
<dbReference type="Pfam" id="PF23262">
    <property type="entry name" value="NFD4_C"/>
    <property type="match status" value="1"/>
</dbReference>
<feature type="transmembrane region" description="Helical" evidence="6">
    <location>
        <begin position="76"/>
        <end position="95"/>
    </location>
</feature>
<feature type="transmembrane region" description="Helical" evidence="6">
    <location>
        <begin position="170"/>
        <end position="191"/>
    </location>
</feature>
<dbReference type="CDD" id="cd17354">
    <property type="entry name" value="MFS_Mch1p_like"/>
    <property type="match status" value="1"/>
</dbReference>
<sequence length="554" mass="59778">MVMLKEGSRPPWVGLGAAVWVQIAAGNAYTFPLYSPSLKSVLGFNQQQLTILGVANDIGENVGILPGIACNKFPPWAVLLVGVCASFFGYGVIWLAVSQTVHSVPYWVLWIALCIATNSSAWLGTAVLVTNMRNFPLSRGTVAGILKGYVGLSAAVFTEVYGMILNGSPSSLLLLLAIGIPVISLVMMYFIRPCTPSSEQDSLEHGHFLFTQAASLTLAVYLLTTTILNDLFSFGNTISYIFIAIMVILLLAPLAIPLKMTLFPANQKKIGVRGDEDLNQTEPLMTPSSSVTNLGSYYESEDVSEVDLLLAVGEGAVKKKRKPRRGDDFTFREAVVKADFWLLWIVYFVGVGSGITVVNNLAQIGVSLGVNDTTTLLSLFSFCNFLGRLGAGVVSEHFVRSKTIPRTFWMTVTQIIMVLTFLLYASAIRGTLYAATALLGICFGFQFGVMIPTASELFGLKNFGIIFNFMQLGNPAGALLFSGWLAGQVYDSEAAKQLGSSCMGPNCFRLTFLVLAGVCGLGTLLSIVLTIRIKPVYQMLYAGGSFRLPQSSGH</sequence>
<evidence type="ECO:0000256" key="1">
    <source>
        <dbReference type="ARBA" id="ARBA00004141"/>
    </source>
</evidence>
<dbReference type="Proteomes" id="UP001291926">
    <property type="component" value="Unassembled WGS sequence"/>
</dbReference>
<feature type="transmembrane region" description="Helical" evidence="6">
    <location>
        <begin position="238"/>
        <end position="258"/>
    </location>
</feature>
<feature type="transmembrane region" description="Helical" evidence="6">
    <location>
        <begin position="341"/>
        <end position="362"/>
    </location>
</feature>
<gene>
    <name evidence="9" type="ORF">RD792_008449</name>
</gene>
<evidence type="ECO:0000256" key="6">
    <source>
        <dbReference type="SAM" id="Phobius"/>
    </source>
</evidence>
<protein>
    <recommendedName>
        <fullName evidence="11">Nodulin-like domain-containing protein</fullName>
    </recommendedName>
</protein>
<dbReference type="Pfam" id="PF06813">
    <property type="entry name" value="Nodulin-like"/>
    <property type="match status" value="1"/>
</dbReference>
<feature type="transmembrane region" description="Helical" evidence="6">
    <location>
        <begin position="407"/>
        <end position="426"/>
    </location>
</feature>
<dbReference type="InterPro" id="IPR056555">
    <property type="entry name" value="NFD4_C"/>
</dbReference>
<name>A0ABR0D998_9LAMI</name>
<proteinExistence type="inferred from homology"/>
<feature type="transmembrane region" description="Helical" evidence="6">
    <location>
        <begin position="12"/>
        <end position="34"/>
    </location>
</feature>
<comment type="similarity">
    <text evidence="5">Belongs to the major facilitator superfamily. Phosphate:H(+) symporter (TC 2.A.1.9) family.</text>
</comment>
<feature type="transmembrane region" description="Helical" evidence="6">
    <location>
        <begin position="463"/>
        <end position="490"/>
    </location>
</feature>
<evidence type="ECO:0000259" key="8">
    <source>
        <dbReference type="Pfam" id="PF23262"/>
    </source>
</evidence>